<dbReference type="InterPro" id="IPR032425">
    <property type="entry name" value="FERM_f0"/>
</dbReference>
<dbReference type="Proteomes" id="UP000515129">
    <property type="component" value="Chromosome 3"/>
</dbReference>
<keyword evidence="5" id="KW-0963">Cytoplasm</keyword>
<feature type="domain" description="PDZ" evidence="19">
    <location>
        <begin position="704"/>
        <end position="798"/>
    </location>
</feature>
<evidence type="ECO:0000256" key="3">
    <source>
        <dbReference type="ARBA" id="ARBA00022443"/>
    </source>
</evidence>
<gene>
    <name evidence="21 22 23 24 25" type="primary">LOC113046396</name>
</gene>
<evidence type="ECO:0000256" key="11">
    <source>
        <dbReference type="ARBA" id="ARBA00023043"/>
    </source>
</evidence>
<keyword evidence="6" id="KW-0597">Phosphoprotein</keyword>
<sequence length="2458" mass="266111">MTMPLSPLSSDEEHQRMLGNSQHLYPGAEEEEEEEEEEMDDDGVGEEGEEENGELELDDEEDVDDEDDIRRGPGRLRGGREEGHRQKGTMAGRLPGDRPLRPGNPGHTANPYSSNPGPTHQTQTNQQQQRKLRERSSSNAPDDTHIAMMVFRIGIPDIKQTKCLRFNPDATVWKAKQQVLCSLTESLRDVLNYGLFQPATDGHDAKFLEEERPLREYPQSFEKGVPYLEFRYKTRVYKQTNLDEKQLGKLHTKASLKKFMEYIQAGAVEKVAKLIDKGLDPNYHDPETGETPLTLAVQTEPGGGEIIRVLVMGGAHIDFRAKDGLTPLHKAVRTHAHTALLTLLSLEASPDYKDSRGLTPLYHTVLIGGDTSCCETLLYHRAKLGLRDENGWDETHQACQNGNSQHLEHLLFYGADSSSQNASGNTALHISALYNKESCARILLYRGANKDTKNNSGQTSFQVAVMSGHFELGEIIKNHRESDVVPFLESPKYAPQRRESSRTLGLPHPHPFLRANSDNSMNVPDWIAFPNAAGSSLVSVQGLKHGGTLRSSSSPRGVRTRSPSRGRTGDRDDRSRQTRGRQGVGSISSQGTASGQRRRLYSAVPGRVFVATRSHSALGDREISFNKGDKVKVLSVGEGGYWEGTVRGRTGWFPSDCVEEVALRSLEPRSESRSDRAKRLFRHYTVGSYDSFDAPSDYIIKEKTVLLQKKDNEGFGFVLRGAKAQTPIEEFTPTPAFPALQYLESVDEGGVAWRAGLRMGDFLIEVNGQNVVKVGHRQVVNMIRQGGNSLMVKVVMVTRNPDMEEGVRKKIPQQSKRLNTPAIALRSKSMTSELEEMVDRASAPWKKKSEFESSQATEKKRTVYQMALNKLDEILAAAQQTINTNEAPGPRVQGVKRERGRGFYNEPSFDQVGIGMTSSGAGLGYDRGQFMSGHGPPHGMLRQKSIGVPEEEKQLLHPPAMKFARSLSVPGPDDIPPPPTTAPPEPPFSSAPPLGFRGKTSQQPSVSVSQTTSSSANFQLYSQSVSVTHGPRDRSPGPPAGSGTGDLSYSHAHAHPSVPSRTASRKVIGYTGDLAGAGGAPGVKAAALRRGYSNAVPPTSVATVIPQQQQTTQSQPSRVDRSVIGAGAGAGGVPKGGARRGKGPLVKQSKVEDLRQGQGTLEGKGSMEKSSIPIPTIIVKAPSTSSSGRSSQGSSTEAEPATPGESDSSKPQPVVPPPAPTVPPPAPPSRPAPPPPSLRTQENLDFTSQFGAAIVGAARRDRERFHEARRKSASFFLSAEEELGGAGEAGGRTQTSQQQLSSQPSPRLRPSKSIDEGMFSGDTFIHHTRSMPPAFGLPEYSSPAPPGDYQPKSVPADFYGAGGRQQQQQQQQQQQTSTTTFIHPLTGKVLDPSSPLGLALAARERALKDDGRIRRERTTEHHFTRQLSSIGAFSSSTAQPTSHISYSMVSSSSATSSAAQSSSSSSYLVTSSSLAATTTSTRPPSPRILRGAGSSWGEEAGVGERADREVAGTSAPREGLRVRFSEDKTVHTHNYQSQHYQPTYKERERERQRERSREREREKEIEKAQTQLQQQSTQSTTQQPRRPSFLRMESEAGAYILSLTPPTPAPTTAPTRPSAGAAGESGTGLMVLPPPAPSVDVDDEFVFADPLPPPLEFANSFDRGLGYSAILSHNVTARQQLHPPPPPPPPPKDSFMTGFPPHTPLPSPQAGDSTTSSLTSYDSEVAHLTQSAPSPSSSSPNPKPPPSPSTLQPSGPPPPPSVSPPPPPTSYHRPFGLSQSQHLYNSANSAGRSSSPTPPPLSIPAPPAYRGPSAATSTPATSVSLRGAPTVTASCSTTATTVISSTTSAAAVTPHTRLATVSTVATGGSRRPSAEHHPPPSVAAAKSGESQETVVDSGIEELDSRSSSDHHLDNILALSGSGVRERLERAGMGSIGGVGERVGSTDADRSGTEFLESYMSYLDGQTFEMHNTKATSTASTYPKTQRYREGSQACDLRRQTSTAPPAYHRRREEEEEEDEVEEGEEEDVNARDAFGMIEGPGIARSSVMYFDRPRTPEIKPLWGDGSAVQSVGEGGVQPGGTYVEARKLHPPMSGMKASIINELSTKLQQRSKGTENWGAQRSLSRHRHRYSEDSTGALSPPSVRSSSPSPVQLSQPALSPSPTPSSQPLYPNWARSPSPQPPAASSQPPPRSHSPVSPSSYSPYPTSPKHRPVYRTKALEFQFIPSRDSRKAESHHAQRRRAPSPLISPSDRPKLGPPRPSSLPILPTTPLYSSLYDLRGSITPPSPANPLGDPYFSPSPPLFAPSGAPPPPNSSLVVSRSLSPTHFLSGTSSPPLHPIPPPTCLSYPHLPPPSPTKPFASKPLPYWTKYDVADWLGYLNLGEHRERFLDNEIDGTHLPSLTKDDYLDLGVTRVGHRMNIERALRRVMDRLSSSPFPISALSSRDERTDRRRDEANRS</sequence>
<dbReference type="Pfam" id="PF07653">
    <property type="entry name" value="SH3_2"/>
    <property type="match status" value="1"/>
</dbReference>
<feature type="compositionally biased region" description="Basic and acidic residues" evidence="16">
    <location>
        <begin position="2227"/>
        <end position="2236"/>
    </location>
</feature>
<comment type="subcellular location">
    <subcellularLocation>
        <location evidence="1">Cytoplasm</location>
    </subcellularLocation>
    <subcellularLocation>
        <location evidence="12">Postsynaptic density</location>
    </subcellularLocation>
</comment>
<feature type="compositionally biased region" description="Low complexity" evidence="16">
    <location>
        <begin position="1812"/>
        <end position="1822"/>
    </location>
</feature>
<feature type="compositionally biased region" description="Pro residues" evidence="16">
    <location>
        <begin position="1796"/>
        <end position="1809"/>
    </location>
</feature>
<dbReference type="Pfam" id="PF12796">
    <property type="entry name" value="Ank_2"/>
    <property type="match status" value="2"/>
</dbReference>
<feature type="region of interest" description="Disordered" evidence="16">
    <location>
        <begin position="1864"/>
        <end position="1891"/>
    </location>
</feature>
<dbReference type="InterPro" id="IPR036034">
    <property type="entry name" value="PDZ_sf"/>
</dbReference>
<dbReference type="GO" id="GO:0007399">
    <property type="term" value="P:nervous system development"/>
    <property type="evidence" value="ECO:0007669"/>
    <property type="project" value="UniProtKB-KW"/>
</dbReference>
<feature type="region of interest" description="Disordered" evidence="16">
    <location>
        <begin position="964"/>
        <end position="1014"/>
    </location>
</feature>
<dbReference type="GO" id="GO:0045211">
    <property type="term" value="C:postsynaptic membrane"/>
    <property type="evidence" value="ECO:0007669"/>
    <property type="project" value="TreeGrafter"/>
</dbReference>
<feature type="compositionally biased region" description="Low complexity" evidence="16">
    <location>
        <begin position="1445"/>
        <end position="1481"/>
    </location>
</feature>
<dbReference type="SUPFAM" id="SSF48403">
    <property type="entry name" value="Ankyrin repeat"/>
    <property type="match status" value="1"/>
</dbReference>
<dbReference type="RefSeq" id="XP_026063041.1">
    <property type="nucleotide sequence ID" value="XM_026207256.1"/>
</dbReference>
<dbReference type="InterPro" id="IPR041489">
    <property type="entry name" value="PDZ_6"/>
</dbReference>
<dbReference type="PROSITE" id="PS50106">
    <property type="entry name" value="PDZ"/>
    <property type="match status" value="1"/>
</dbReference>
<keyword evidence="11 14" id="KW-0040">ANK repeat</keyword>
<dbReference type="CDD" id="cd09506">
    <property type="entry name" value="SAM_Shank1_2_3"/>
    <property type="match status" value="1"/>
</dbReference>
<evidence type="ECO:0000313" key="20">
    <source>
        <dbReference type="Proteomes" id="UP000515129"/>
    </source>
</evidence>
<feature type="compositionally biased region" description="Basic and acidic residues" evidence="16">
    <location>
        <begin position="2443"/>
        <end position="2458"/>
    </location>
</feature>
<feature type="compositionally biased region" description="Polar residues" evidence="16">
    <location>
        <begin position="1532"/>
        <end position="1541"/>
    </location>
</feature>
<feature type="region of interest" description="Disordered" evidence="16">
    <location>
        <begin position="1405"/>
        <end position="1637"/>
    </location>
</feature>
<dbReference type="GO" id="GO:0014069">
    <property type="term" value="C:postsynaptic density"/>
    <property type="evidence" value="ECO:0007669"/>
    <property type="project" value="UniProtKB-SubCell"/>
</dbReference>
<protein>
    <recommendedName>
        <fullName evidence="13">SH3 and multiple ankyrin repeat domains protein 1</fullName>
    </recommendedName>
</protein>
<feature type="compositionally biased region" description="Low complexity" evidence="16">
    <location>
        <begin position="2138"/>
        <end position="2158"/>
    </location>
</feature>
<keyword evidence="10" id="KW-0770">Synapse</keyword>
<dbReference type="Pfam" id="PF16511">
    <property type="entry name" value="FERM_f0"/>
    <property type="match status" value="1"/>
</dbReference>
<dbReference type="SUPFAM" id="SSF50156">
    <property type="entry name" value="PDZ domain-like"/>
    <property type="match status" value="1"/>
</dbReference>
<dbReference type="GO" id="GO:0030160">
    <property type="term" value="F:synaptic receptor adaptor activity"/>
    <property type="evidence" value="ECO:0007669"/>
    <property type="project" value="TreeGrafter"/>
</dbReference>
<evidence type="ECO:0000256" key="8">
    <source>
        <dbReference type="ARBA" id="ARBA00022782"/>
    </source>
</evidence>
<evidence type="ECO:0000313" key="23">
    <source>
        <dbReference type="RefSeq" id="XP_026063050.1"/>
    </source>
</evidence>
<dbReference type="SMART" id="SM00454">
    <property type="entry name" value="SAM"/>
    <property type="match status" value="1"/>
</dbReference>
<feature type="repeat" description="ANK" evidence="14">
    <location>
        <begin position="423"/>
        <end position="455"/>
    </location>
</feature>
<feature type="compositionally biased region" description="Acidic residues" evidence="16">
    <location>
        <begin position="28"/>
        <end position="67"/>
    </location>
</feature>
<evidence type="ECO:0000256" key="16">
    <source>
        <dbReference type="SAM" id="MobiDB-lite"/>
    </source>
</evidence>
<feature type="region of interest" description="Disordered" evidence="16">
    <location>
        <begin position="1676"/>
        <end position="1829"/>
    </location>
</feature>
<evidence type="ECO:0000256" key="7">
    <source>
        <dbReference type="ARBA" id="ARBA00022737"/>
    </source>
</evidence>
<feature type="compositionally biased region" description="Pro residues" evidence="16">
    <location>
        <begin position="2178"/>
        <end position="2192"/>
    </location>
</feature>
<feature type="region of interest" description="Disordered" evidence="16">
    <location>
        <begin position="1281"/>
        <end position="1379"/>
    </location>
</feature>
<dbReference type="InterPro" id="IPR001660">
    <property type="entry name" value="SAM"/>
</dbReference>
<dbReference type="RefSeq" id="XP_026063046.1">
    <property type="nucleotide sequence ID" value="XM_026207261.1"/>
</dbReference>
<feature type="region of interest" description="Disordered" evidence="16">
    <location>
        <begin position="2107"/>
        <end position="2268"/>
    </location>
</feature>
<dbReference type="SMART" id="SM00248">
    <property type="entry name" value="ANK"/>
    <property type="match status" value="5"/>
</dbReference>
<evidence type="ECO:0000259" key="17">
    <source>
        <dbReference type="PROSITE" id="PS50002"/>
    </source>
</evidence>
<dbReference type="Gene3D" id="3.10.20.90">
    <property type="entry name" value="Phosphatidylinositol 3-kinase Catalytic Subunit, Chain A, domain 1"/>
    <property type="match status" value="1"/>
</dbReference>
<feature type="region of interest" description="Disordered" evidence="16">
    <location>
        <begin position="1105"/>
        <end position="1250"/>
    </location>
</feature>
<dbReference type="Pfam" id="PF00536">
    <property type="entry name" value="SAM_1"/>
    <property type="match status" value="1"/>
</dbReference>
<reference evidence="21 22" key="1">
    <citation type="submission" date="2025-04" db="UniProtKB">
        <authorList>
            <consortium name="RefSeq"/>
        </authorList>
    </citation>
    <scope>IDENTIFICATION</scope>
    <source>
        <strain evidence="21 22">Wakin</strain>
        <tissue evidence="21 22">Muscle</tissue>
    </source>
</reference>
<dbReference type="FunFam" id="2.30.30.40:FF:000025">
    <property type="entry name" value="SH3 and multiple ankyrin repeat domains protein 2"/>
    <property type="match status" value="1"/>
</dbReference>
<dbReference type="PANTHER" id="PTHR24135">
    <property type="entry name" value="SH3 AND MULTIPLE ANKYRIN REPEAT DOMAINS PROTEIN"/>
    <property type="match status" value="1"/>
</dbReference>
<feature type="region of interest" description="Disordered" evidence="16">
    <location>
        <begin position="545"/>
        <end position="599"/>
    </location>
</feature>
<feature type="compositionally biased region" description="Low complexity" evidence="16">
    <location>
        <begin position="1569"/>
        <end position="1583"/>
    </location>
</feature>
<dbReference type="CDD" id="cd06746">
    <property type="entry name" value="PDZ_SHANK1_3-like"/>
    <property type="match status" value="1"/>
</dbReference>
<feature type="region of interest" description="Disordered" evidence="16">
    <location>
        <begin position="487"/>
        <end position="517"/>
    </location>
</feature>
<dbReference type="PROSITE" id="PS50002">
    <property type="entry name" value="SH3"/>
    <property type="match status" value="1"/>
</dbReference>
<feature type="compositionally biased region" description="Low complexity" evidence="16">
    <location>
        <begin position="1183"/>
        <end position="1196"/>
    </location>
</feature>
<dbReference type="PROSITE" id="PS50105">
    <property type="entry name" value="SAM_DOMAIN"/>
    <property type="match status" value="1"/>
</dbReference>
<dbReference type="SMART" id="SM00228">
    <property type="entry name" value="PDZ"/>
    <property type="match status" value="1"/>
</dbReference>
<feature type="compositionally biased region" description="Pro residues" evidence="16">
    <location>
        <begin position="1682"/>
        <end position="1692"/>
    </location>
</feature>
<evidence type="ECO:0000256" key="5">
    <source>
        <dbReference type="ARBA" id="ARBA00022490"/>
    </source>
</evidence>
<evidence type="ECO:0000256" key="9">
    <source>
        <dbReference type="ARBA" id="ARBA00022902"/>
    </source>
</evidence>
<name>A0A6P6JT55_CARAU</name>
<feature type="compositionally biased region" description="Polar residues" evidence="16">
    <location>
        <begin position="1426"/>
        <end position="1444"/>
    </location>
</feature>
<feature type="compositionally biased region" description="Low complexity" evidence="16">
    <location>
        <begin position="1612"/>
        <end position="1622"/>
    </location>
</feature>
<feature type="repeat" description="ANK" evidence="14">
    <location>
        <begin position="323"/>
        <end position="355"/>
    </location>
</feature>
<dbReference type="InterPro" id="IPR036028">
    <property type="entry name" value="SH3-like_dom_sf"/>
</dbReference>
<accession>A0A6P6JT55</accession>
<feature type="compositionally biased region" description="Basic and acidic residues" evidence="16">
    <location>
        <begin position="567"/>
        <end position="576"/>
    </location>
</feature>
<evidence type="ECO:0000313" key="24">
    <source>
        <dbReference type="RefSeq" id="XP_026063056.1"/>
    </source>
</evidence>
<feature type="compositionally biased region" description="Low complexity" evidence="16">
    <location>
        <begin position="119"/>
        <end position="129"/>
    </location>
</feature>
<evidence type="ECO:0000313" key="25">
    <source>
        <dbReference type="RefSeq" id="XP_026063062.1"/>
    </source>
</evidence>
<evidence type="ECO:0000256" key="2">
    <source>
        <dbReference type="ARBA" id="ARBA00010508"/>
    </source>
</evidence>
<evidence type="ECO:0000256" key="13">
    <source>
        <dbReference type="ARBA" id="ARBA00070354"/>
    </source>
</evidence>
<feature type="compositionally biased region" description="Low complexity" evidence="16">
    <location>
        <begin position="2166"/>
        <end position="2177"/>
    </location>
</feature>
<evidence type="ECO:0000256" key="1">
    <source>
        <dbReference type="ARBA" id="ARBA00004496"/>
    </source>
</evidence>
<dbReference type="InterPro" id="IPR001478">
    <property type="entry name" value="PDZ"/>
</dbReference>
<dbReference type="GO" id="GO:0005737">
    <property type="term" value="C:cytoplasm"/>
    <property type="evidence" value="ECO:0007669"/>
    <property type="project" value="UniProtKB-SubCell"/>
</dbReference>
<keyword evidence="8" id="KW-0221">Differentiation</keyword>
<dbReference type="Gene3D" id="1.25.40.20">
    <property type="entry name" value="Ankyrin repeat-containing domain"/>
    <property type="match status" value="1"/>
</dbReference>
<dbReference type="InterPro" id="IPR013761">
    <property type="entry name" value="SAM/pointed_sf"/>
</dbReference>
<feature type="compositionally biased region" description="Acidic residues" evidence="16">
    <location>
        <begin position="2013"/>
        <end position="2027"/>
    </location>
</feature>
<feature type="compositionally biased region" description="Polar residues" evidence="16">
    <location>
        <begin position="1238"/>
        <end position="1250"/>
    </location>
</feature>
<evidence type="ECO:0000256" key="4">
    <source>
        <dbReference type="ARBA" id="ARBA00022481"/>
    </source>
</evidence>
<dbReference type="PROSITE" id="PS50297">
    <property type="entry name" value="ANK_REP_REGION"/>
    <property type="match status" value="1"/>
</dbReference>
<feature type="compositionally biased region" description="Low complexity" evidence="16">
    <location>
        <begin position="1365"/>
        <end position="1375"/>
    </location>
</feature>
<dbReference type="Pfam" id="PF17820">
    <property type="entry name" value="PDZ_6"/>
    <property type="match status" value="1"/>
</dbReference>
<feature type="compositionally biased region" description="Polar residues" evidence="16">
    <location>
        <begin position="1974"/>
        <end position="1983"/>
    </location>
</feature>
<feature type="domain" description="SAM" evidence="18">
    <location>
        <begin position="2367"/>
        <end position="2430"/>
    </location>
</feature>
<feature type="compositionally biased region" description="Low complexity" evidence="16">
    <location>
        <begin position="1000"/>
        <end position="1014"/>
    </location>
</feature>
<dbReference type="RefSeq" id="XP_026063050.1">
    <property type="nucleotide sequence ID" value="XM_026207265.1"/>
</dbReference>
<dbReference type="SUPFAM" id="SSF47769">
    <property type="entry name" value="SAM/Pointed domain"/>
    <property type="match status" value="1"/>
</dbReference>
<dbReference type="KEGG" id="caua:113046396"/>
<dbReference type="FunFam" id="1.10.150.50:FF:000006">
    <property type="entry name" value="SH3 and multiple ankyrin repeat domains protein 2"/>
    <property type="match status" value="1"/>
</dbReference>
<dbReference type="Gene3D" id="1.10.150.50">
    <property type="entry name" value="Transcription Factor, Ets-1"/>
    <property type="match status" value="1"/>
</dbReference>
<feature type="compositionally biased region" description="Basic and acidic residues" evidence="16">
    <location>
        <begin position="1518"/>
        <end position="1530"/>
    </location>
</feature>
<dbReference type="SMART" id="SM00326">
    <property type="entry name" value="SH3"/>
    <property type="match status" value="1"/>
</dbReference>
<feature type="region of interest" description="Disordered" evidence="16">
    <location>
        <begin position="1"/>
        <end position="144"/>
    </location>
</feature>
<evidence type="ECO:0000256" key="15">
    <source>
        <dbReference type="PROSITE-ProRule" id="PRU00192"/>
    </source>
</evidence>
<dbReference type="InterPro" id="IPR036770">
    <property type="entry name" value="Ankyrin_rpt-contain_sf"/>
</dbReference>
<feature type="repeat" description="ANK" evidence="14">
    <location>
        <begin position="390"/>
        <end position="422"/>
    </location>
</feature>
<dbReference type="PANTHER" id="PTHR24135:SF3">
    <property type="entry name" value="SH3 AND MULTIPLE ANKYRIN REPEAT DOMAINS PROTEIN 1"/>
    <property type="match status" value="1"/>
</dbReference>
<evidence type="ECO:0000256" key="10">
    <source>
        <dbReference type="ARBA" id="ARBA00023018"/>
    </source>
</evidence>
<feature type="compositionally biased region" description="Low complexity" evidence="16">
    <location>
        <begin position="1106"/>
        <end position="1117"/>
    </location>
</feature>
<keyword evidence="20" id="KW-1185">Reference proteome</keyword>
<feature type="domain" description="SH3" evidence="17">
    <location>
        <begin position="604"/>
        <end position="663"/>
    </location>
</feature>
<keyword evidence="3 15" id="KW-0728">SH3 domain</keyword>
<dbReference type="InterPro" id="IPR051569">
    <property type="entry name" value="SHANK"/>
</dbReference>
<dbReference type="OrthoDB" id="445896at2759"/>
<feature type="compositionally biased region" description="Basic and acidic residues" evidence="16">
    <location>
        <begin position="1544"/>
        <end position="1567"/>
    </location>
</feature>
<feature type="compositionally biased region" description="Low complexity" evidence="16">
    <location>
        <begin position="2193"/>
        <end position="2204"/>
    </location>
</feature>
<dbReference type="SUPFAM" id="SSF50044">
    <property type="entry name" value="SH3-domain"/>
    <property type="match status" value="1"/>
</dbReference>
<organism evidence="20 22">
    <name type="scientific">Carassius auratus</name>
    <name type="common">Goldfish</name>
    <dbReference type="NCBI Taxonomy" id="7957"/>
    <lineage>
        <taxon>Eukaryota</taxon>
        <taxon>Metazoa</taxon>
        <taxon>Chordata</taxon>
        <taxon>Craniata</taxon>
        <taxon>Vertebrata</taxon>
        <taxon>Euteleostomi</taxon>
        <taxon>Actinopterygii</taxon>
        <taxon>Neopterygii</taxon>
        <taxon>Teleostei</taxon>
        <taxon>Ostariophysi</taxon>
        <taxon>Cypriniformes</taxon>
        <taxon>Cyprinidae</taxon>
        <taxon>Cyprininae</taxon>
        <taxon>Carassius</taxon>
    </lineage>
</organism>
<feature type="compositionally biased region" description="Pro residues" evidence="16">
    <location>
        <begin position="1213"/>
        <end position="1237"/>
    </location>
</feature>
<evidence type="ECO:0000313" key="21">
    <source>
        <dbReference type="RefSeq" id="XP_026063041.1"/>
    </source>
</evidence>
<dbReference type="GO" id="GO:0043197">
    <property type="term" value="C:dendritic spine"/>
    <property type="evidence" value="ECO:0007669"/>
    <property type="project" value="TreeGrafter"/>
</dbReference>
<feature type="compositionally biased region" description="Pro residues" evidence="16">
    <location>
        <begin position="1741"/>
        <end position="1769"/>
    </location>
</feature>
<evidence type="ECO:0000313" key="22">
    <source>
        <dbReference type="RefSeq" id="XP_026063046.1"/>
    </source>
</evidence>
<evidence type="ECO:0000256" key="6">
    <source>
        <dbReference type="ARBA" id="ARBA00022553"/>
    </source>
</evidence>
<keyword evidence="9" id="KW-0524">Neurogenesis</keyword>
<feature type="region of interest" description="Disordered" evidence="16">
    <location>
        <begin position="2438"/>
        <end position="2458"/>
    </location>
</feature>
<feature type="compositionally biased region" description="Basic and acidic residues" evidence="16">
    <location>
        <begin position="1405"/>
        <end position="1423"/>
    </location>
</feature>
<evidence type="ECO:0000256" key="14">
    <source>
        <dbReference type="PROSITE-ProRule" id="PRU00023"/>
    </source>
</evidence>
<feature type="region of interest" description="Disordered" evidence="16">
    <location>
        <begin position="1026"/>
        <end position="1063"/>
    </location>
</feature>
<proteinExistence type="inferred from homology"/>
<dbReference type="FunFam" id="2.30.42.10:FF:000018">
    <property type="entry name" value="SH3 and multiple ankyrin repeat domains protein 2"/>
    <property type="match status" value="1"/>
</dbReference>
<keyword evidence="4" id="KW-0488">Methylation</keyword>
<dbReference type="GO" id="GO:0035255">
    <property type="term" value="F:ionotropic glutamate receptor binding"/>
    <property type="evidence" value="ECO:0007669"/>
    <property type="project" value="TreeGrafter"/>
</dbReference>
<feature type="repeat" description="ANK" evidence="14">
    <location>
        <begin position="288"/>
        <end position="322"/>
    </location>
</feature>
<dbReference type="FunFam" id="1.25.40.20:FF:000063">
    <property type="entry name" value="SH3 and multiple ankyrin repeat domains protein 1"/>
    <property type="match status" value="1"/>
</dbReference>
<feature type="compositionally biased region" description="Low complexity" evidence="16">
    <location>
        <begin position="1731"/>
        <end position="1740"/>
    </location>
</feature>
<feature type="region of interest" description="Disordered" evidence="16">
    <location>
        <begin position="2283"/>
        <end position="2318"/>
    </location>
</feature>
<evidence type="ECO:0000259" key="19">
    <source>
        <dbReference type="PROSITE" id="PS50106"/>
    </source>
</evidence>
<dbReference type="InterPro" id="IPR002110">
    <property type="entry name" value="Ankyrin_rpt"/>
</dbReference>
<feature type="region of interest" description="Disordered" evidence="16">
    <location>
        <begin position="1974"/>
        <end position="2028"/>
    </location>
</feature>
<feature type="compositionally biased region" description="Polar residues" evidence="16">
    <location>
        <begin position="1777"/>
        <end position="1792"/>
    </location>
</feature>
<dbReference type="FunFam" id="3.10.20.90:FF:000029">
    <property type="entry name" value="SH3 and multiple ankyrin repeat domains protein 1"/>
    <property type="match status" value="1"/>
</dbReference>
<dbReference type="GeneID" id="113046396"/>
<dbReference type="Gene3D" id="2.30.42.10">
    <property type="match status" value="1"/>
</dbReference>
<dbReference type="PROSITE" id="PS50088">
    <property type="entry name" value="ANK_REPEAT"/>
    <property type="match status" value="4"/>
</dbReference>
<feature type="compositionally biased region" description="Gly residues" evidence="16">
    <location>
        <begin position="1126"/>
        <end position="1135"/>
    </location>
</feature>
<keyword evidence="7" id="KW-0677">Repeat</keyword>
<feature type="compositionally biased region" description="Pro residues" evidence="16">
    <location>
        <begin position="973"/>
        <end position="990"/>
    </location>
</feature>
<feature type="compositionally biased region" description="Low complexity" evidence="16">
    <location>
        <begin position="1291"/>
        <end position="1308"/>
    </location>
</feature>
<dbReference type="Gene3D" id="2.30.30.40">
    <property type="entry name" value="SH3 Domains"/>
    <property type="match status" value="1"/>
</dbReference>
<dbReference type="InterPro" id="IPR001452">
    <property type="entry name" value="SH3_domain"/>
</dbReference>
<feature type="compositionally biased region" description="Pro residues" evidence="16">
    <location>
        <begin position="2297"/>
        <end position="2313"/>
    </location>
</feature>
<comment type="similarity">
    <text evidence="2">Belongs to the SHANK family.</text>
</comment>
<evidence type="ECO:0000256" key="12">
    <source>
        <dbReference type="ARBA" id="ARBA00034105"/>
    </source>
</evidence>
<dbReference type="RefSeq" id="XP_026063056.1">
    <property type="nucleotide sequence ID" value="XM_026207271.1"/>
</dbReference>
<feature type="compositionally biased region" description="Polar residues" evidence="16">
    <location>
        <begin position="585"/>
        <end position="595"/>
    </location>
</feature>
<evidence type="ECO:0000259" key="18">
    <source>
        <dbReference type="PROSITE" id="PS50105"/>
    </source>
</evidence>
<dbReference type="RefSeq" id="XP_026063062.1">
    <property type="nucleotide sequence ID" value="XM_026207277.1"/>
</dbReference>
<dbReference type="GO" id="GO:0030154">
    <property type="term" value="P:cell differentiation"/>
    <property type="evidence" value="ECO:0007669"/>
    <property type="project" value="UniProtKB-KW"/>
</dbReference>